<sequence>MAPPTMLTPQELTFITEQQQIEIVPSFSMTKIRLVSGVYGPFEPPRRATVPLWLALSLKRKKKCRIIPPDWLSPDILTAMVQEEMNEKNALWPDIPRHLFETAKVLLDVAPNDLPEPSQIRSILLHLRHLRLSKIRTALRPPPPSNTARDSYSLNNNNDEEEEPDTGAFSGRGEYMSLTGFTPLEVCQMRGMFTGVLRVVGKLSGGVDDVGVERDGDADDMDLDR</sequence>
<gene>
    <name evidence="1" type="ORF">QFC19_003544</name>
</gene>
<protein>
    <submittedName>
        <fullName evidence="1">Uncharacterized protein</fullName>
    </submittedName>
</protein>
<evidence type="ECO:0000313" key="1">
    <source>
        <dbReference type="EMBL" id="KAJ9105562.1"/>
    </source>
</evidence>
<accession>A0ACC2W1R5</accession>
<dbReference type="Proteomes" id="UP001241377">
    <property type="component" value="Unassembled WGS sequence"/>
</dbReference>
<comment type="caution">
    <text evidence="1">The sequence shown here is derived from an EMBL/GenBank/DDBJ whole genome shotgun (WGS) entry which is preliminary data.</text>
</comment>
<proteinExistence type="predicted"/>
<keyword evidence="2" id="KW-1185">Reference proteome</keyword>
<reference evidence="1" key="1">
    <citation type="submission" date="2023-04" db="EMBL/GenBank/DDBJ databases">
        <title>Draft Genome sequencing of Naganishia species isolated from polar environments using Oxford Nanopore Technology.</title>
        <authorList>
            <person name="Leo P."/>
            <person name="Venkateswaran K."/>
        </authorList>
    </citation>
    <scope>NUCLEOTIDE SEQUENCE</scope>
    <source>
        <strain evidence="1">MNA-CCFEE 5261</strain>
    </source>
</reference>
<organism evidence="1 2">
    <name type="scientific">Naganishia cerealis</name>
    <dbReference type="NCBI Taxonomy" id="610337"/>
    <lineage>
        <taxon>Eukaryota</taxon>
        <taxon>Fungi</taxon>
        <taxon>Dikarya</taxon>
        <taxon>Basidiomycota</taxon>
        <taxon>Agaricomycotina</taxon>
        <taxon>Tremellomycetes</taxon>
        <taxon>Filobasidiales</taxon>
        <taxon>Filobasidiaceae</taxon>
        <taxon>Naganishia</taxon>
    </lineage>
</organism>
<evidence type="ECO:0000313" key="2">
    <source>
        <dbReference type="Proteomes" id="UP001241377"/>
    </source>
</evidence>
<name>A0ACC2W1R5_9TREE</name>
<dbReference type="EMBL" id="JASBWR010000034">
    <property type="protein sequence ID" value="KAJ9105562.1"/>
    <property type="molecule type" value="Genomic_DNA"/>
</dbReference>